<accession>A0AAE1TV04</accession>
<dbReference type="EMBL" id="JAWZYT010003913">
    <property type="protein sequence ID" value="KAK4296165.1"/>
    <property type="molecule type" value="Genomic_DNA"/>
</dbReference>
<comment type="caution">
    <text evidence="2">The sequence shown here is derived from an EMBL/GenBank/DDBJ whole genome shotgun (WGS) entry which is preliminary data.</text>
</comment>
<feature type="chain" id="PRO_5042020744" evidence="1">
    <location>
        <begin position="18"/>
        <end position="137"/>
    </location>
</feature>
<keyword evidence="1" id="KW-0732">Signal</keyword>
<gene>
    <name evidence="2" type="ORF">Pmani_031326</name>
</gene>
<dbReference type="AlphaFoldDB" id="A0AAE1TV04"/>
<evidence type="ECO:0000256" key="1">
    <source>
        <dbReference type="SAM" id="SignalP"/>
    </source>
</evidence>
<organism evidence="2 3">
    <name type="scientific">Petrolisthes manimaculis</name>
    <dbReference type="NCBI Taxonomy" id="1843537"/>
    <lineage>
        <taxon>Eukaryota</taxon>
        <taxon>Metazoa</taxon>
        <taxon>Ecdysozoa</taxon>
        <taxon>Arthropoda</taxon>
        <taxon>Crustacea</taxon>
        <taxon>Multicrustacea</taxon>
        <taxon>Malacostraca</taxon>
        <taxon>Eumalacostraca</taxon>
        <taxon>Eucarida</taxon>
        <taxon>Decapoda</taxon>
        <taxon>Pleocyemata</taxon>
        <taxon>Anomura</taxon>
        <taxon>Galatheoidea</taxon>
        <taxon>Porcellanidae</taxon>
        <taxon>Petrolisthes</taxon>
    </lineage>
</organism>
<evidence type="ECO:0000313" key="2">
    <source>
        <dbReference type="EMBL" id="KAK4296165.1"/>
    </source>
</evidence>
<sequence length="137" mass="14813">MKNLVFVLAAAVTVASAQFMQQQAASPNTFQGGNQGVGFGRSVGGVGGGGNMRGNTNWERLLPEPINYGPKVYGPGAMNRYAIQPNPFQMRRALNLVQNNPNAFVRVEMDGDIELTNQHGMELTARGPFGQKIDLDF</sequence>
<name>A0AAE1TV04_9EUCA</name>
<feature type="signal peptide" evidence="1">
    <location>
        <begin position="1"/>
        <end position="17"/>
    </location>
</feature>
<reference evidence="2" key="1">
    <citation type="submission" date="2023-11" db="EMBL/GenBank/DDBJ databases">
        <title>Genome assemblies of two species of porcelain crab, Petrolisthes cinctipes and Petrolisthes manimaculis (Anomura: Porcellanidae).</title>
        <authorList>
            <person name="Angst P."/>
        </authorList>
    </citation>
    <scope>NUCLEOTIDE SEQUENCE</scope>
    <source>
        <strain evidence="2">PB745_02</strain>
        <tissue evidence="2">Gill</tissue>
    </source>
</reference>
<keyword evidence="3" id="KW-1185">Reference proteome</keyword>
<evidence type="ECO:0000313" key="3">
    <source>
        <dbReference type="Proteomes" id="UP001292094"/>
    </source>
</evidence>
<protein>
    <submittedName>
        <fullName evidence="2">Uncharacterized protein</fullName>
    </submittedName>
</protein>
<dbReference type="Proteomes" id="UP001292094">
    <property type="component" value="Unassembled WGS sequence"/>
</dbReference>
<proteinExistence type="predicted"/>